<dbReference type="GO" id="GO:0051213">
    <property type="term" value="F:dioxygenase activity"/>
    <property type="evidence" value="ECO:0007669"/>
    <property type="project" value="UniProtKB-KW"/>
</dbReference>
<evidence type="ECO:0000313" key="1">
    <source>
        <dbReference type="EMBL" id="MBW0127067.1"/>
    </source>
</evidence>
<dbReference type="PANTHER" id="PTHR20883:SF48">
    <property type="entry name" value="ECTOINE DIOXYGENASE"/>
    <property type="match status" value="1"/>
</dbReference>
<organism evidence="1 2">
    <name type="scientific">Pseudonocardia oceani</name>
    <dbReference type="NCBI Taxonomy" id="2792013"/>
    <lineage>
        <taxon>Bacteria</taxon>
        <taxon>Bacillati</taxon>
        <taxon>Actinomycetota</taxon>
        <taxon>Actinomycetes</taxon>
        <taxon>Pseudonocardiales</taxon>
        <taxon>Pseudonocardiaceae</taxon>
        <taxon>Pseudonocardia</taxon>
    </lineage>
</organism>
<gene>
    <name evidence="1" type="ORF">I4I82_05165</name>
</gene>
<protein>
    <submittedName>
        <fullName evidence="1">Phytanoyl-CoA dioxygenase family protein</fullName>
    </submittedName>
</protein>
<dbReference type="RefSeq" id="WP_218595344.1">
    <property type="nucleotide sequence ID" value="NZ_JADQDE010000527.1"/>
</dbReference>
<dbReference type="Proteomes" id="UP000694300">
    <property type="component" value="Unassembled WGS sequence"/>
</dbReference>
<evidence type="ECO:0000313" key="2">
    <source>
        <dbReference type="Proteomes" id="UP000694300"/>
    </source>
</evidence>
<proteinExistence type="predicted"/>
<name>A0ABS6U4B0_9PSEU</name>
<dbReference type="EMBL" id="JADQDF010000001">
    <property type="protein sequence ID" value="MBW0127067.1"/>
    <property type="molecule type" value="Genomic_DNA"/>
</dbReference>
<comment type="caution">
    <text evidence="1">The sequence shown here is derived from an EMBL/GenBank/DDBJ whole genome shotgun (WGS) entry which is preliminary data.</text>
</comment>
<reference evidence="1 2" key="1">
    <citation type="submission" date="2020-11" db="EMBL/GenBank/DDBJ databases">
        <title>Pseudonocardia abyssalis sp. nov. and Pseudonocardia oceani sp. nov., description and phylogenomic analysis of two novel actinomycetes isolated from the deep Southern Ocean.</title>
        <authorList>
            <person name="Parra J."/>
        </authorList>
    </citation>
    <scope>NUCLEOTIDE SEQUENCE [LARGE SCALE GENOMIC DNA]</scope>
    <source>
        <strain evidence="2">KRD185</strain>
    </source>
</reference>
<keyword evidence="1" id="KW-0223">Dioxygenase</keyword>
<sequence>MPNDVAEVDLSGIRSLAPEEIDHFRTHGWAKLEQVIPRRLTDQLLVIAKENMGADAEDPRFNSRGSRYSAWPRAAREHPWLRTVSQSREIGSIPTSLTGGRALRWYTDIFMAKRPAQDGGSRTPWHQDLPHQPFDRGGALTLWIPLVDCPAERGSMRFLSGSVAAGPLGRFGLRKDGIDIVDFYPDVVDRYPISPAIDLQVGDVTVHDFLTVHSARDNITDTTRWVYAVTFFPAETLYNGAASNNTQGIDLRLDEEFDDEIFPVIPT</sequence>
<dbReference type="Pfam" id="PF05721">
    <property type="entry name" value="PhyH"/>
    <property type="match status" value="1"/>
</dbReference>
<dbReference type="InterPro" id="IPR008775">
    <property type="entry name" value="Phytyl_CoA_dOase-like"/>
</dbReference>
<accession>A0ABS6U4B0</accession>
<dbReference type="PANTHER" id="PTHR20883">
    <property type="entry name" value="PHYTANOYL-COA DIOXYGENASE DOMAIN CONTAINING 1"/>
    <property type="match status" value="1"/>
</dbReference>
<keyword evidence="2" id="KW-1185">Reference proteome</keyword>
<keyword evidence="1" id="KW-0560">Oxidoreductase</keyword>